<reference evidence="12" key="1">
    <citation type="submission" date="2015-07" db="EMBL/GenBank/DDBJ databases">
        <title>Fjat-10053 dsm26.</title>
        <authorList>
            <person name="Liu B."/>
            <person name="Wang J."/>
            <person name="Zhu Y."/>
            <person name="Liu G."/>
            <person name="Chen Q."/>
            <person name="Chen Z."/>
            <person name="Lan J."/>
            <person name="Che J."/>
            <person name="Ge C."/>
            <person name="Shi H."/>
            <person name="Pan Z."/>
            <person name="Liu X."/>
        </authorList>
    </citation>
    <scope>NUCLEOTIDE SEQUENCE [LARGE SCALE GENOMIC DNA]</scope>
    <source>
        <strain evidence="12">DSM 26</strain>
    </source>
</reference>
<dbReference type="PANTHER" id="PTHR33989:SF4">
    <property type="entry name" value="PTS SYSTEM N,N'-DIACETYLCHITOBIOSE-SPECIFIC EIIC COMPONENT"/>
    <property type="match status" value="1"/>
</dbReference>
<evidence type="ECO:0000256" key="5">
    <source>
        <dbReference type="ARBA" id="ARBA00022692"/>
    </source>
</evidence>
<feature type="transmembrane region" description="Helical" evidence="9">
    <location>
        <begin position="190"/>
        <end position="206"/>
    </location>
</feature>
<feature type="transmembrane region" description="Helical" evidence="9">
    <location>
        <begin position="270"/>
        <end position="290"/>
    </location>
</feature>
<feature type="transmembrane region" description="Helical" evidence="9">
    <location>
        <begin position="330"/>
        <end position="349"/>
    </location>
</feature>
<feature type="transmembrane region" description="Helical" evidence="9">
    <location>
        <begin position="97"/>
        <end position="114"/>
    </location>
</feature>
<protein>
    <recommendedName>
        <fullName evidence="8">Permease IIC component</fullName>
    </recommendedName>
</protein>
<comment type="caution">
    <text evidence="11">The sequence shown here is derived from an EMBL/GenBank/DDBJ whole genome shotgun (WGS) entry which is preliminary data.</text>
</comment>
<dbReference type="InterPro" id="IPR004796">
    <property type="entry name" value="PTS_IIC_cello"/>
</dbReference>
<evidence type="ECO:0000256" key="7">
    <source>
        <dbReference type="ARBA" id="ARBA00023136"/>
    </source>
</evidence>
<dbReference type="InterPro" id="IPR004501">
    <property type="entry name" value="PTS_EIIC_3"/>
</dbReference>
<evidence type="ECO:0000256" key="4">
    <source>
        <dbReference type="ARBA" id="ARBA00022597"/>
    </source>
</evidence>
<feature type="transmembrane region" description="Helical" evidence="9">
    <location>
        <begin position="63"/>
        <end position="85"/>
    </location>
</feature>
<dbReference type="PROSITE" id="PS51105">
    <property type="entry name" value="PTS_EIIC_TYPE_3"/>
    <property type="match status" value="1"/>
</dbReference>
<comment type="subcellular location">
    <subcellularLocation>
        <location evidence="1">Cell membrane</location>
        <topology evidence="1">Multi-pass membrane protein</topology>
    </subcellularLocation>
</comment>
<proteinExistence type="predicted"/>
<accession>A0A0L0QTV1</accession>
<keyword evidence="6 9" id="KW-1133">Transmembrane helix</keyword>
<feature type="transmembrane region" description="Helical" evidence="9">
    <location>
        <begin position="31"/>
        <end position="51"/>
    </location>
</feature>
<evidence type="ECO:0000256" key="2">
    <source>
        <dbReference type="ARBA" id="ARBA00022448"/>
    </source>
</evidence>
<keyword evidence="2 8" id="KW-0813">Transport</keyword>
<feature type="transmembrane region" description="Helical" evidence="9">
    <location>
        <begin position="213"/>
        <end position="235"/>
    </location>
</feature>
<comment type="function">
    <text evidence="8">The phosphoenolpyruvate-dependent sugar phosphotransferase system (PTS), a major carbohydrate active -transport system, catalyzes the phosphorylation of incoming sugar substrates concomitant with their translocation across the cell membrane.</text>
</comment>
<organism evidence="11 12">
    <name type="scientific">Virgibacillus pantothenticus</name>
    <dbReference type="NCBI Taxonomy" id="1473"/>
    <lineage>
        <taxon>Bacteria</taxon>
        <taxon>Bacillati</taxon>
        <taxon>Bacillota</taxon>
        <taxon>Bacilli</taxon>
        <taxon>Bacillales</taxon>
        <taxon>Bacillaceae</taxon>
        <taxon>Virgibacillus</taxon>
    </lineage>
</organism>
<feature type="transmembrane region" description="Helical" evidence="9">
    <location>
        <begin position="369"/>
        <end position="392"/>
    </location>
</feature>
<evidence type="ECO:0000256" key="8">
    <source>
        <dbReference type="PIRNR" id="PIRNR006351"/>
    </source>
</evidence>
<feature type="transmembrane region" description="Helical" evidence="9">
    <location>
        <begin position="126"/>
        <end position="148"/>
    </location>
</feature>
<dbReference type="Pfam" id="PF02378">
    <property type="entry name" value="PTS_EIIC"/>
    <property type="match status" value="1"/>
</dbReference>
<dbReference type="PANTHER" id="PTHR33989">
    <property type="match status" value="1"/>
</dbReference>
<dbReference type="OrthoDB" id="1641940at2"/>
<evidence type="ECO:0000256" key="3">
    <source>
        <dbReference type="ARBA" id="ARBA00022475"/>
    </source>
</evidence>
<dbReference type="PIRSF" id="PIRSF006351">
    <property type="entry name" value="PTS_EIIC-Cellobiose"/>
    <property type="match status" value="1"/>
</dbReference>
<keyword evidence="5 9" id="KW-0812">Transmembrane</keyword>
<dbReference type="EMBL" id="LGTO01000005">
    <property type="protein sequence ID" value="KNE21633.1"/>
    <property type="molecule type" value="Genomic_DNA"/>
</dbReference>
<keyword evidence="3 8" id="KW-1003">Cell membrane</keyword>
<dbReference type="InterPro" id="IPR003352">
    <property type="entry name" value="PTS_EIIC"/>
</dbReference>
<dbReference type="AlphaFoldDB" id="A0A0L0QTV1"/>
<gene>
    <name evidence="11" type="ORF">AFK71_08320</name>
</gene>
<dbReference type="RefSeq" id="WP_050351074.1">
    <property type="nucleotide sequence ID" value="NZ_CP073011.1"/>
</dbReference>
<dbReference type="Proteomes" id="UP000036780">
    <property type="component" value="Unassembled WGS sequence"/>
</dbReference>
<feature type="transmembrane region" description="Helical" evidence="9">
    <location>
        <begin position="160"/>
        <end position="184"/>
    </location>
</feature>
<keyword evidence="4 8" id="KW-0762">Sugar transport</keyword>
<evidence type="ECO:0000313" key="11">
    <source>
        <dbReference type="EMBL" id="KNE21633.1"/>
    </source>
</evidence>
<evidence type="ECO:0000313" key="12">
    <source>
        <dbReference type="Proteomes" id="UP000036780"/>
    </source>
</evidence>
<dbReference type="PATRIC" id="fig|1473.5.peg.4714"/>
<dbReference type="GO" id="GO:0005886">
    <property type="term" value="C:plasma membrane"/>
    <property type="evidence" value="ECO:0007669"/>
    <property type="project" value="UniProtKB-SubCell"/>
</dbReference>
<dbReference type="InterPro" id="IPR051088">
    <property type="entry name" value="PTS_Sugar-EIIC/EIIB"/>
</dbReference>
<sequence>MERFTAWMTDSFSPKVNKIAKNPWVAAIQDSILAAMPMVFIGSFATILSIVKDFWEGFPDFSMISSFSFGLFSLFLAYLIPEAIMKRKGHAEVSKQAGLAGIAFFLLLVFPQFTAEGMIQFDFNTLGTGGMIAALVSGIFVGFIMNLFSKWKFIGEDSAIPDFVAVWFNTLIPIIVILLIGWLFTFQLEISLYSLVNSIFLPLVNLGQSFWGFVIIFFIGFAFLYTFGISTWVIYPVQSAIALPAIAENQANFAAGQEVTNIFTAEAGQLFLIGGGGATLALCIMLAFMAKSQRLKMIGKASLIPSIFNINEPIVFGAPVAFNPVLMIPMWINGLVGPILTWIVLKVGLVPIPHEPFQLWYLPGPILNWLVTASITGLIYFFVIFGASWVIYYPFFKIYDKQAVEQDKELLEEGECLN</sequence>
<dbReference type="GO" id="GO:0008982">
    <property type="term" value="F:protein-N(PI)-phosphohistidine-sugar phosphotransferase activity"/>
    <property type="evidence" value="ECO:0007669"/>
    <property type="project" value="UniProtKB-UniRule"/>
</dbReference>
<dbReference type="GeneID" id="66872589"/>
<evidence type="ECO:0000259" key="10">
    <source>
        <dbReference type="PROSITE" id="PS51105"/>
    </source>
</evidence>
<name>A0A0L0QTV1_VIRPA</name>
<dbReference type="GO" id="GO:0009401">
    <property type="term" value="P:phosphoenolpyruvate-dependent sugar phosphotransferase system"/>
    <property type="evidence" value="ECO:0007669"/>
    <property type="project" value="InterPro"/>
</dbReference>
<evidence type="ECO:0000256" key="6">
    <source>
        <dbReference type="ARBA" id="ARBA00022989"/>
    </source>
</evidence>
<evidence type="ECO:0000256" key="1">
    <source>
        <dbReference type="ARBA" id="ARBA00004651"/>
    </source>
</evidence>
<feature type="domain" description="PTS EIIC type-3" evidence="10">
    <location>
        <begin position="8"/>
        <end position="395"/>
    </location>
</feature>
<keyword evidence="12" id="KW-1185">Reference proteome</keyword>
<evidence type="ECO:0000256" key="9">
    <source>
        <dbReference type="SAM" id="Phobius"/>
    </source>
</evidence>
<keyword evidence="7 8" id="KW-0472">Membrane</keyword>
<dbReference type="GO" id="GO:1902815">
    <property type="term" value="P:N,N'-diacetylchitobiose import"/>
    <property type="evidence" value="ECO:0007669"/>
    <property type="project" value="TreeGrafter"/>
</dbReference>